<protein>
    <submittedName>
        <fullName evidence="2">Helix-turn-helix domain-containing protein</fullName>
    </submittedName>
</protein>
<dbReference type="SMART" id="SM00530">
    <property type="entry name" value="HTH_XRE"/>
    <property type="match status" value="1"/>
</dbReference>
<dbReference type="Pfam" id="PF13443">
    <property type="entry name" value="HTH_26"/>
    <property type="match status" value="1"/>
</dbReference>
<dbReference type="PROSITE" id="PS50943">
    <property type="entry name" value="HTH_CROC1"/>
    <property type="match status" value="1"/>
</dbReference>
<dbReference type="InterPro" id="IPR010982">
    <property type="entry name" value="Lambda_DNA-bd_dom_sf"/>
</dbReference>
<reference evidence="3" key="1">
    <citation type="submission" date="2019-09" db="EMBL/GenBank/DDBJ databases">
        <title>Mumia zhuanghuii sp. nov. isolated from the intestinal contents of plateau pika (Ochotona curzoniae) in the Qinghai-Tibet plateau of China.</title>
        <authorList>
            <person name="Tian Z."/>
        </authorList>
    </citation>
    <scope>NUCLEOTIDE SEQUENCE [LARGE SCALE GENOMIC DNA]</scope>
    <source>
        <strain evidence="3">DSM 25564</strain>
    </source>
</reference>
<dbReference type="Gene3D" id="1.10.260.40">
    <property type="entry name" value="lambda repressor-like DNA-binding domains"/>
    <property type="match status" value="1"/>
</dbReference>
<organism evidence="2 3">
    <name type="scientific">Microbacterium radiodurans</name>
    <dbReference type="NCBI Taxonomy" id="661398"/>
    <lineage>
        <taxon>Bacteria</taxon>
        <taxon>Bacillati</taxon>
        <taxon>Actinomycetota</taxon>
        <taxon>Actinomycetes</taxon>
        <taxon>Micrococcales</taxon>
        <taxon>Microbacteriaceae</taxon>
        <taxon>Microbacterium</taxon>
    </lineage>
</organism>
<evidence type="ECO:0000259" key="1">
    <source>
        <dbReference type="PROSITE" id="PS50943"/>
    </source>
</evidence>
<dbReference type="OrthoDB" id="9805309at2"/>
<keyword evidence="3" id="KW-1185">Reference proteome</keyword>
<evidence type="ECO:0000313" key="3">
    <source>
        <dbReference type="Proteomes" id="UP000327039"/>
    </source>
</evidence>
<dbReference type="RefSeq" id="WP_150420148.1">
    <property type="nucleotide sequence ID" value="NZ_VYRZ01000003.1"/>
</dbReference>
<dbReference type="EMBL" id="VYRZ01000003">
    <property type="protein sequence ID" value="KAA9085426.1"/>
    <property type="molecule type" value="Genomic_DNA"/>
</dbReference>
<proteinExistence type="predicted"/>
<gene>
    <name evidence="2" type="ORF">F6B42_13265</name>
</gene>
<comment type="caution">
    <text evidence="2">The sequence shown here is derived from an EMBL/GenBank/DDBJ whole genome shotgun (WGS) entry which is preliminary data.</text>
</comment>
<feature type="domain" description="HTH cro/C1-type" evidence="1">
    <location>
        <begin position="20"/>
        <end position="75"/>
    </location>
</feature>
<dbReference type="AlphaFoldDB" id="A0A5J5IPS1"/>
<dbReference type="Proteomes" id="UP000327039">
    <property type="component" value="Unassembled WGS sequence"/>
</dbReference>
<accession>A0A5J5IPS1</accession>
<dbReference type="GO" id="GO:0003677">
    <property type="term" value="F:DNA binding"/>
    <property type="evidence" value="ECO:0007669"/>
    <property type="project" value="InterPro"/>
</dbReference>
<dbReference type="PANTHER" id="PTHR37301:SF1">
    <property type="entry name" value="DNA-BINDING PROTEIN"/>
    <property type="match status" value="1"/>
</dbReference>
<evidence type="ECO:0000313" key="2">
    <source>
        <dbReference type="EMBL" id="KAA9085426.1"/>
    </source>
</evidence>
<dbReference type="InterPro" id="IPR001387">
    <property type="entry name" value="Cro/C1-type_HTH"/>
</dbReference>
<dbReference type="CDD" id="cd00093">
    <property type="entry name" value="HTH_XRE"/>
    <property type="match status" value="1"/>
</dbReference>
<sequence length="97" mass="10743">MASSEAAEAPPGAHRVLILIDEVLEEKGMTLTELAQRTGITIANLSALKNNRGKAIRFTTLTAICDALEVEPARLFALRPRRRASRVGRRSEQRHRP</sequence>
<dbReference type="PANTHER" id="PTHR37301">
    <property type="entry name" value="DNA-BINDING PROTEIN-RELATED"/>
    <property type="match status" value="1"/>
</dbReference>
<dbReference type="SUPFAM" id="SSF47413">
    <property type="entry name" value="lambda repressor-like DNA-binding domains"/>
    <property type="match status" value="1"/>
</dbReference>
<name>A0A5J5IPS1_9MICO</name>